<evidence type="ECO:0000313" key="6">
    <source>
        <dbReference type="EMBL" id="MBM6913576.1"/>
    </source>
</evidence>
<evidence type="ECO:0000313" key="7">
    <source>
        <dbReference type="Proteomes" id="UP000707138"/>
    </source>
</evidence>
<comment type="caution">
    <text evidence="6">The sequence shown here is derived from an EMBL/GenBank/DDBJ whole genome shotgun (WGS) entry which is preliminary data.</text>
</comment>
<sequence>MHMNMTPSATQHKPTLRVIKLLEAVASTSRGATLSEIAEIMECPRSTLTPILKTLVDCRYLICDNETLRYSIGRQAYIIGNTYQYTGDVLDLIRDQMEVMASLCNENVHLGVLEGDSIIYLQKVTGSKPLRLISAVGKHLPAYATALGKSLLYDHTLKELHTLFPPHLPAITDKTLATVDDLYKNIHKDNNDEFTYEEEEITKYARCIAKPLRMNGKIVAALSISFIVFDGTAEHVEKIKQILRRFGTIIEKLIAAKGAPY</sequence>
<dbReference type="Gene3D" id="1.10.10.10">
    <property type="entry name" value="Winged helix-like DNA-binding domain superfamily/Winged helix DNA-binding domain"/>
    <property type="match status" value="1"/>
</dbReference>
<dbReference type="InterPro" id="IPR029016">
    <property type="entry name" value="GAF-like_dom_sf"/>
</dbReference>
<keyword evidence="1" id="KW-0805">Transcription regulation</keyword>
<accession>A0ABS2GHQ4</accession>
<dbReference type="Pfam" id="PF09339">
    <property type="entry name" value="HTH_IclR"/>
    <property type="match status" value="1"/>
</dbReference>
<dbReference type="Pfam" id="PF01614">
    <property type="entry name" value="IclR_C"/>
    <property type="match status" value="1"/>
</dbReference>
<dbReference type="SUPFAM" id="SSF55781">
    <property type="entry name" value="GAF domain-like"/>
    <property type="match status" value="1"/>
</dbReference>
<dbReference type="PROSITE" id="PS51078">
    <property type="entry name" value="ICLR_ED"/>
    <property type="match status" value="1"/>
</dbReference>
<keyword evidence="7" id="KW-1185">Reference proteome</keyword>
<dbReference type="EMBL" id="JACJLA010000025">
    <property type="protein sequence ID" value="MBM6913576.1"/>
    <property type="molecule type" value="Genomic_DNA"/>
</dbReference>
<organism evidence="6 7">
    <name type="scientific">Veillonella magna</name>
    <dbReference type="NCBI Taxonomy" id="464322"/>
    <lineage>
        <taxon>Bacteria</taxon>
        <taxon>Bacillati</taxon>
        <taxon>Bacillota</taxon>
        <taxon>Negativicutes</taxon>
        <taxon>Veillonellales</taxon>
        <taxon>Veillonellaceae</taxon>
        <taxon>Veillonella</taxon>
    </lineage>
</organism>
<dbReference type="PROSITE" id="PS51077">
    <property type="entry name" value="HTH_ICLR"/>
    <property type="match status" value="1"/>
</dbReference>
<reference evidence="6 7" key="1">
    <citation type="journal article" date="2021" name="Sci. Rep.">
        <title>The distribution of antibiotic resistance genes in chicken gut microbiota commensals.</title>
        <authorList>
            <person name="Juricova H."/>
            <person name="Matiasovicova J."/>
            <person name="Kubasova T."/>
            <person name="Cejkova D."/>
            <person name="Rychlik I."/>
        </authorList>
    </citation>
    <scope>NUCLEOTIDE SEQUENCE [LARGE SCALE GENOMIC DNA]</scope>
    <source>
        <strain evidence="6 7">An537</strain>
    </source>
</reference>
<evidence type="ECO:0000256" key="2">
    <source>
        <dbReference type="ARBA" id="ARBA00023125"/>
    </source>
</evidence>
<evidence type="ECO:0000259" key="5">
    <source>
        <dbReference type="PROSITE" id="PS51078"/>
    </source>
</evidence>
<dbReference type="PANTHER" id="PTHR30136:SF24">
    <property type="entry name" value="HTH-TYPE TRANSCRIPTIONAL REPRESSOR ALLR"/>
    <property type="match status" value="1"/>
</dbReference>
<feature type="domain" description="HTH iclR-type" evidence="4">
    <location>
        <begin position="12"/>
        <end position="74"/>
    </location>
</feature>
<dbReference type="InterPro" id="IPR036388">
    <property type="entry name" value="WH-like_DNA-bd_sf"/>
</dbReference>
<dbReference type="Gene3D" id="3.30.450.40">
    <property type="match status" value="1"/>
</dbReference>
<dbReference type="SMART" id="SM00346">
    <property type="entry name" value="HTH_ICLR"/>
    <property type="match status" value="1"/>
</dbReference>
<dbReference type="InterPro" id="IPR005471">
    <property type="entry name" value="Tscrpt_reg_IclR_N"/>
</dbReference>
<name>A0ABS2GHQ4_9FIRM</name>
<evidence type="ECO:0000256" key="1">
    <source>
        <dbReference type="ARBA" id="ARBA00023015"/>
    </source>
</evidence>
<gene>
    <name evidence="6" type="ORF">H6A01_09635</name>
</gene>
<dbReference type="Proteomes" id="UP000707138">
    <property type="component" value="Unassembled WGS sequence"/>
</dbReference>
<dbReference type="PANTHER" id="PTHR30136">
    <property type="entry name" value="HELIX-TURN-HELIX TRANSCRIPTIONAL REGULATOR, ICLR FAMILY"/>
    <property type="match status" value="1"/>
</dbReference>
<dbReference type="InterPro" id="IPR050707">
    <property type="entry name" value="HTH_MetabolicPath_Reg"/>
</dbReference>
<evidence type="ECO:0000256" key="3">
    <source>
        <dbReference type="ARBA" id="ARBA00023163"/>
    </source>
</evidence>
<dbReference type="InterPro" id="IPR014757">
    <property type="entry name" value="Tscrpt_reg_IclR_C"/>
</dbReference>
<evidence type="ECO:0000259" key="4">
    <source>
        <dbReference type="PROSITE" id="PS51077"/>
    </source>
</evidence>
<keyword evidence="2" id="KW-0238">DNA-binding</keyword>
<proteinExistence type="predicted"/>
<keyword evidence="3" id="KW-0804">Transcription</keyword>
<dbReference type="SUPFAM" id="SSF46785">
    <property type="entry name" value="Winged helix' DNA-binding domain"/>
    <property type="match status" value="1"/>
</dbReference>
<feature type="domain" description="IclR-ED" evidence="5">
    <location>
        <begin position="75"/>
        <end position="256"/>
    </location>
</feature>
<dbReference type="InterPro" id="IPR036390">
    <property type="entry name" value="WH_DNA-bd_sf"/>
</dbReference>
<protein>
    <submittedName>
        <fullName evidence="6">IclR family transcriptional regulator</fullName>
    </submittedName>
</protein>